<feature type="domain" description="RAMA" evidence="3">
    <location>
        <begin position="469"/>
        <end position="554"/>
    </location>
</feature>
<comment type="caution">
    <text evidence="4">The sequence shown here is derived from an EMBL/GenBank/DDBJ whole genome shotgun (WGS) entry which is preliminary data.</text>
</comment>
<dbReference type="PANTHER" id="PTHR24176:SF14">
    <property type="entry name" value="ANKYRIN REPEAT DOMAIN-CONTAINING PROTEIN 31"/>
    <property type="match status" value="1"/>
</dbReference>
<keyword evidence="5" id="KW-1185">Reference proteome</keyword>
<dbReference type="EMBL" id="CAJRST010011112">
    <property type="protein sequence ID" value="CAG5918773.1"/>
    <property type="molecule type" value="Genomic_DNA"/>
</dbReference>
<feature type="region of interest" description="Disordered" evidence="2">
    <location>
        <begin position="1"/>
        <end position="24"/>
    </location>
</feature>
<sequence length="632" mass="70660">MEIADNFDQLESQQDEDSSFSDNSVSLLRDLPSRENIGDVEEFITTDSHSKAGDTEMKNEMEMKINQLQLAANFNGHFKIPSQKMLHKRNEKGESLLHKACQRKDLVQVRALIQAGISVNVEDNAGWTALHEACIAGNEAVVEELLKAGAHVDARSSEGVTPLHDAVVSEHYQNGCDPSDRNVGGETALDMAEGDIKELLLAFQASAATQDKSQKAVKQSRPAGTISTDGGQAQELPDSQLRKENTLTNKVSHLSAITTVLTEVRRKQAEMTTWPLTNLEDKGRYRAALTHIQSVLIDVLHKQQLEKKSLVKRFKRVPVAFREHVLKSQVLSLLSCQKNLMEILQKQVHLEEVCVPWKDRSLPQPSNKRCSVVPRQQPDLWSSLVSAPASYKPGEKRRHRQDGKKNRSNPVTQPRLLRSLLTCPDLQNNKTSSCLSAPQPEKTVQQASFNMKDSDLLIQKRGEEDSRYLHRLVRGGIVAPGSALQLLLKGKQHIGHVHADGSIMTKGKQHQSPESWLKSILGKNIPVSSAYAMDKITVGDKPLSYYKMSLEAKENPSQILFEDSVCFTRGDADASHEELIPDALDPNNLLKRIKIVHLVNDDELLPSAIIEHYWDKLLKQDPSEFDDWNSEL</sequence>
<organism evidence="4 5">
    <name type="scientific">Menidia menidia</name>
    <name type="common">Atlantic silverside</name>
    <dbReference type="NCBI Taxonomy" id="238744"/>
    <lineage>
        <taxon>Eukaryota</taxon>
        <taxon>Metazoa</taxon>
        <taxon>Chordata</taxon>
        <taxon>Craniata</taxon>
        <taxon>Vertebrata</taxon>
        <taxon>Euteleostomi</taxon>
        <taxon>Actinopterygii</taxon>
        <taxon>Neopterygii</taxon>
        <taxon>Teleostei</taxon>
        <taxon>Neoteleostei</taxon>
        <taxon>Acanthomorphata</taxon>
        <taxon>Ovalentaria</taxon>
        <taxon>Atherinomorphae</taxon>
        <taxon>Atheriniformes</taxon>
        <taxon>Atherinopsidae</taxon>
        <taxon>Menidiinae</taxon>
        <taxon>Menidia</taxon>
    </lineage>
</organism>
<feature type="region of interest" description="Disordered" evidence="2">
    <location>
        <begin position="211"/>
        <end position="234"/>
    </location>
</feature>
<keyword evidence="1" id="KW-0040">ANK repeat</keyword>
<protein>
    <submittedName>
        <fullName evidence="4">(Atlantic silverside) hypothetical protein</fullName>
    </submittedName>
</protein>
<dbReference type="Proteomes" id="UP000677803">
    <property type="component" value="Unassembled WGS sequence"/>
</dbReference>
<dbReference type="AlphaFoldDB" id="A0A8S4B960"/>
<dbReference type="InterPro" id="IPR040843">
    <property type="entry name" value="RAMA"/>
</dbReference>
<evidence type="ECO:0000256" key="2">
    <source>
        <dbReference type="SAM" id="MobiDB-lite"/>
    </source>
</evidence>
<feature type="repeat" description="ANK" evidence="1">
    <location>
        <begin position="92"/>
        <end position="124"/>
    </location>
</feature>
<dbReference type="OrthoDB" id="366390at2759"/>
<evidence type="ECO:0000256" key="1">
    <source>
        <dbReference type="PROSITE-ProRule" id="PRU00023"/>
    </source>
</evidence>
<dbReference type="SMART" id="SM00248">
    <property type="entry name" value="ANK"/>
    <property type="match status" value="2"/>
</dbReference>
<proteinExistence type="predicted"/>
<dbReference type="InterPro" id="IPR042334">
    <property type="entry name" value="ANKRD31"/>
</dbReference>
<dbReference type="PANTHER" id="PTHR24176">
    <property type="entry name" value="ANKYRIN REPEAT DOMAIN-CONTAINING PROTEIN 31-RELATED"/>
    <property type="match status" value="1"/>
</dbReference>
<accession>A0A8S4B960</accession>
<dbReference type="Gene3D" id="1.25.40.20">
    <property type="entry name" value="Ankyrin repeat-containing domain"/>
    <property type="match status" value="1"/>
</dbReference>
<dbReference type="Pfam" id="PF18755">
    <property type="entry name" value="RAMA"/>
    <property type="match status" value="1"/>
</dbReference>
<feature type="repeat" description="ANK" evidence="1">
    <location>
        <begin position="125"/>
        <end position="157"/>
    </location>
</feature>
<gene>
    <name evidence="4" type="ORF">MMEN_LOCUS10168</name>
</gene>
<dbReference type="InterPro" id="IPR002110">
    <property type="entry name" value="Ankyrin_rpt"/>
</dbReference>
<name>A0A8S4B960_9TELE</name>
<dbReference type="PROSITE" id="PS50088">
    <property type="entry name" value="ANK_REPEAT"/>
    <property type="match status" value="2"/>
</dbReference>
<dbReference type="SUPFAM" id="SSF48403">
    <property type="entry name" value="Ankyrin repeat"/>
    <property type="match status" value="1"/>
</dbReference>
<evidence type="ECO:0000313" key="5">
    <source>
        <dbReference type="Proteomes" id="UP000677803"/>
    </source>
</evidence>
<feature type="region of interest" description="Disordered" evidence="2">
    <location>
        <begin position="384"/>
        <end position="414"/>
    </location>
</feature>
<dbReference type="Pfam" id="PF12796">
    <property type="entry name" value="Ank_2"/>
    <property type="match status" value="1"/>
</dbReference>
<evidence type="ECO:0000313" key="4">
    <source>
        <dbReference type="EMBL" id="CAG5918773.1"/>
    </source>
</evidence>
<reference evidence="4" key="1">
    <citation type="submission" date="2021-05" db="EMBL/GenBank/DDBJ databases">
        <authorList>
            <person name="Tigano A."/>
        </authorList>
    </citation>
    <scope>NUCLEOTIDE SEQUENCE</scope>
</reference>
<dbReference type="PROSITE" id="PS50297">
    <property type="entry name" value="ANK_REP_REGION"/>
    <property type="match status" value="2"/>
</dbReference>
<evidence type="ECO:0000259" key="3">
    <source>
        <dbReference type="Pfam" id="PF18755"/>
    </source>
</evidence>
<dbReference type="InterPro" id="IPR036770">
    <property type="entry name" value="Ankyrin_rpt-contain_sf"/>
</dbReference>